<name>A0A3N2Q867_SODAK</name>
<sequence>MQNEGRSTLIMGSNTSVLLAPSTCHAELPVKVVSVTRQQAKLVTSYFIHNFGLTLKVVYPWFFHFFENAMSFILLFPSFHPLSA</sequence>
<evidence type="ECO:0000313" key="1">
    <source>
        <dbReference type="EMBL" id="ROT42848.1"/>
    </source>
</evidence>
<organism evidence="1 2">
    <name type="scientific">Sodiomyces alkalinus (strain CBS 110278 / VKM F-3762 / F11)</name>
    <name type="common">Alkaliphilic filamentous fungus</name>
    <dbReference type="NCBI Taxonomy" id="1314773"/>
    <lineage>
        <taxon>Eukaryota</taxon>
        <taxon>Fungi</taxon>
        <taxon>Dikarya</taxon>
        <taxon>Ascomycota</taxon>
        <taxon>Pezizomycotina</taxon>
        <taxon>Sordariomycetes</taxon>
        <taxon>Hypocreomycetidae</taxon>
        <taxon>Glomerellales</taxon>
        <taxon>Plectosphaerellaceae</taxon>
        <taxon>Sodiomyces</taxon>
    </lineage>
</organism>
<evidence type="ECO:0000313" key="2">
    <source>
        <dbReference type="Proteomes" id="UP000272025"/>
    </source>
</evidence>
<dbReference type="RefSeq" id="XP_028470654.1">
    <property type="nucleotide sequence ID" value="XM_028613778.1"/>
</dbReference>
<protein>
    <submittedName>
        <fullName evidence="1">Uncharacterized protein</fullName>
    </submittedName>
</protein>
<accession>A0A3N2Q867</accession>
<proteinExistence type="predicted"/>
<gene>
    <name evidence="1" type="ORF">SODALDRAFT_355039</name>
</gene>
<keyword evidence="2" id="KW-1185">Reference proteome</keyword>
<dbReference type="GeneID" id="39582256"/>
<reference evidence="1 2" key="1">
    <citation type="journal article" date="2018" name="Mol. Ecol.">
        <title>The obligate alkalophilic soda-lake fungus Sodiomyces alkalinus has shifted to a protein diet.</title>
        <authorList>
            <person name="Grum-Grzhimaylo A.A."/>
            <person name="Falkoski D.L."/>
            <person name="van den Heuvel J."/>
            <person name="Valero-Jimenez C.A."/>
            <person name="Min B."/>
            <person name="Choi I.G."/>
            <person name="Lipzen A."/>
            <person name="Daum C.G."/>
            <person name="Aanen D.K."/>
            <person name="Tsang A."/>
            <person name="Henrissat B."/>
            <person name="Bilanenko E.N."/>
            <person name="de Vries R.P."/>
            <person name="van Kan J.A.L."/>
            <person name="Grigoriev I.V."/>
            <person name="Debets A.J.M."/>
        </authorList>
    </citation>
    <scope>NUCLEOTIDE SEQUENCE [LARGE SCALE GENOMIC DNA]</scope>
    <source>
        <strain evidence="1 2">F11</strain>
    </source>
</reference>
<dbReference type="Proteomes" id="UP000272025">
    <property type="component" value="Unassembled WGS sequence"/>
</dbReference>
<dbReference type="EMBL" id="ML119051">
    <property type="protein sequence ID" value="ROT42848.1"/>
    <property type="molecule type" value="Genomic_DNA"/>
</dbReference>
<dbReference type="AlphaFoldDB" id="A0A3N2Q867"/>